<feature type="chain" id="PRO_5046006280" evidence="2">
    <location>
        <begin position="31"/>
        <end position="199"/>
    </location>
</feature>
<organism evidence="3 4">
    <name type="scientific">Georgenia faecalis</name>
    <dbReference type="NCBI Taxonomy" id="2483799"/>
    <lineage>
        <taxon>Bacteria</taxon>
        <taxon>Bacillati</taxon>
        <taxon>Actinomycetota</taxon>
        <taxon>Actinomycetes</taxon>
        <taxon>Micrococcales</taxon>
        <taxon>Bogoriellaceae</taxon>
        <taxon>Georgenia</taxon>
    </lineage>
</organism>
<name>A0ABV9DB39_9MICO</name>
<dbReference type="Proteomes" id="UP001595955">
    <property type="component" value="Unassembled WGS sequence"/>
</dbReference>
<feature type="region of interest" description="Disordered" evidence="1">
    <location>
        <begin position="26"/>
        <end position="199"/>
    </location>
</feature>
<reference evidence="4" key="1">
    <citation type="journal article" date="2019" name="Int. J. Syst. Evol. Microbiol.">
        <title>The Global Catalogue of Microorganisms (GCM) 10K type strain sequencing project: providing services to taxonomists for standard genome sequencing and annotation.</title>
        <authorList>
            <consortium name="The Broad Institute Genomics Platform"/>
            <consortium name="The Broad Institute Genome Sequencing Center for Infectious Disease"/>
            <person name="Wu L."/>
            <person name="Ma J."/>
        </authorList>
    </citation>
    <scope>NUCLEOTIDE SEQUENCE [LARGE SCALE GENOMIC DNA]</scope>
    <source>
        <strain evidence="4">JCM 3369</strain>
    </source>
</reference>
<feature type="signal peptide" evidence="2">
    <location>
        <begin position="1"/>
        <end position="30"/>
    </location>
</feature>
<feature type="compositionally biased region" description="Acidic residues" evidence="1">
    <location>
        <begin position="168"/>
        <end position="177"/>
    </location>
</feature>
<keyword evidence="2" id="KW-0732">Signal</keyword>
<feature type="compositionally biased region" description="Gly residues" evidence="1">
    <location>
        <begin position="146"/>
        <end position="155"/>
    </location>
</feature>
<proteinExistence type="predicted"/>
<evidence type="ECO:0000256" key="2">
    <source>
        <dbReference type="SAM" id="SignalP"/>
    </source>
</evidence>
<keyword evidence="4" id="KW-1185">Reference proteome</keyword>
<gene>
    <name evidence="3" type="ORF">ACFO3F_09515</name>
</gene>
<evidence type="ECO:0000313" key="4">
    <source>
        <dbReference type="Proteomes" id="UP001595955"/>
    </source>
</evidence>
<feature type="compositionally biased region" description="Acidic residues" evidence="1">
    <location>
        <begin position="63"/>
        <end position="78"/>
    </location>
</feature>
<accession>A0ABV9DB39</accession>
<sequence length="199" mass="20202">MRKKNRLVAIGAVGVTGLAIAGASLLPASAETESPEPTEEKGTTTEQESFGEEAATRIRSELDELVEDGTLTEDEADAVAETLAEALAEHGPGARGEESGGMRGGGMRGGDMRGGDMPQGGMPEGDMPEAGPDGTDDGFGPDGTDDGFGPGGADDGFGPDEKDRTEDDSTTAPDDDSTERPGRGGPEDDAQTETETGKA</sequence>
<evidence type="ECO:0000256" key="1">
    <source>
        <dbReference type="SAM" id="MobiDB-lite"/>
    </source>
</evidence>
<comment type="caution">
    <text evidence="3">The sequence shown here is derived from an EMBL/GenBank/DDBJ whole genome shotgun (WGS) entry which is preliminary data.</text>
</comment>
<dbReference type="RefSeq" id="WP_122823638.1">
    <property type="nucleotide sequence ID" value="NZ_CP033325.1"/>
</dbReference>
<evidence type="ECO:0000313" key="3">
    <source>
        <dbReference type="EMBL" id="MFC4555483.1"/>
    </source>
</evidence>
<dbReference type="EMBL" id="JBHSGF010000006">
    <property type="protein sequence ID" value="MFC4555483.1"/>
    <property type="molecule type" value="Genomic_DNA"/>
</dbReference>
<protein>
    <submittedName>
        <fullName evidence="3">Uncharacterized protein</fullName>
    </submittedName>
</protein>